<organism evidence="2 3">
    <name type="scientific">Catellatospora bangladeshensis</name>
    <dbReference type="NCBI Taxonomy" id="310355"/>
    <lineage>
        <taxon>Bacteria</taxon>
        <taxon>Bacillati</taxon>
        <taxon>Actinomycetota</taxon>
        <taxon>Actinomycetes</taxon>
        <taxon>Micromonosporales</taxon>
        <taxon>Micromonosporaceae</taxon>
        <taxon>Catellatospora</taxon>
    </lineage>
</organism>
<keyword evidence="3" id="KW-1185">Reference proteome</keyword>
<gene>
    <name evidence="2" type="ORF">Cba03nite_59250</name>
</gene>
<name>A0A8J3JH96_9ACTN</name>
<evidence type="ECO:0000313" key="2">
    <source>
        <dbReference type="EMBL" id="GIF84576.1"/>
    </source>
</evidence>
<sequence length="130" mass="14103">MLGRVRKEGKVIDGHSHGLVAAWRIPEVEVSIVGDLDAWSAGHASQVLDEAMRFRPEVLVLDMARCRSLDTAGALLIVQTHQRMRYSGGSLSVRSALPQVVMTLRAADEYGALHVVGAGQRLPRHAADGR</sequence>
<proteinExistence type="predicted"/>
<dbReference type="AlphaFoldDB" id="A0A8J3JH96"/>
<dbReference type="EMBL" id="BONF01000039">
    <property type="protein sequence ID" value="GIF84576.1"/>
    <property type="molecule type" value="Genomic_DNA"/>
</dbReference>
<protein>
    <recommendedName>
        <fullName evidence="1">STAS domain-containing protein</fullName>
    </recommendedName>
</protein>
<evidence type="ECO:0000259" key="1">
    <source>
        <dbReference type="PROSITE" id="PS50801"/>
    </source>
</evidence>
<reference evidence="2 3" key="1">
    <citation type="submission" date="2021-01" db="EMBL/GenBank/DDBJ databases">
        <title>Whole genome shotgun sequence of Catellatospora bangladeshensis NBRC 107357.</title>
        <authorList>
            <person name="Komaki H."/>
            <person name="Tamura T."/>
        </authorList>
    </citation>
    <scope>NUCLEOTIDE SEQUENCE [LARGE SCALE GENOMIC DNA]</scope>
    <source>
        <strain evidence="2 3">NBRC 107357</strain>
    </source>
</reference>
<accession>A0A8J3JH96</accession>
<dbReference type="Pfam" id="PF01740">
    <property type="entry name" value="STAS"/>
    <property type="match status" value="1"/>
</dbReference>
<dbReference type="CDD" id="cd07043">
    <property type="entry name" value="STAS_anti-anti-sigma_factors"/>
    <property type="match status" value="1"/>
</dbReference>
<dbReference type="Proteomes" id="UP000601223">
    <property type="component" value="Unassembled WGS sequence"/>
</dbReference>
<dbReference type="InterPro" id="IPR036513">
    <property type="entry name" value="STAS_dom_sf"/>
</dbReference>
<dbReference type="Gene3D" id="3.30.750.24">
    <property type="entry name" value="STAS domain"/>
    <property type="match status" value="1"/>
</dbReference>
<dbReference type="PROSITE" id="PS50801">
    <property type="entry name" value="STAS"/>
    <property type="match status" value="1"/>
</dbReference>
<dbReference type="SUPFAM" id="SSF52091">
    <property type="entry name" value="SpoIIaa-like"/>
    <property type="match status" value="1"/>
</dbReference>
<comment type="caution">
    <text evidence="2">The sequence shown here is derived from an EMBL/GenBank/DDBJ whole genome shotgun (WGS) entry which is preliminary data.</text>
</comment>
<feature type="domain" description="STAS" evidence="1">
    <location>
        <begin position="30"/>
        <end position="105"/>
    </location>
</feature>
<dbReference type="InterPro" id="IPR002645">
    <property type="entry name" value="STAS_dom"/>
</dbReference>
<evidence type="ECO:0000313" key="3">
    <source>
        <dbReference type="Proteomes" id="UP000601223"/>
    </source>
</evidence>